<feature type="transmembrane region" description="Helical" evidence="8">
    <location>
        <begin position="90"/>
        <end position="114"/>
    </location>
</feature>
<dbReference type="InterPro" id="IPR050327">
    <property type="entry name" value="Proton-linked_MCT"/>
</dbReference>
<feature type="transmembrane region" description="Helical" evidence="8">
    <location>
        <begin position="134"/>
        <end position="153"/>
    </location>
</feature>
<evidence type="ECO:0000256" key="3">
    <source>
        <dbReference type="ARBA" id="ARBA00022448"/>
    </source>
</evidence>
<evidence type="ECO:0000256" key="2">
    <source>
        <dbReference type="ARBA" id="ARBA00006727"/>
    </source>
</evidence>
<dbReference type="InterPro" id="IPR036259">
    <property type="entry name" value="MFS_trans_sf"/>
</dbReference>
<feature type="transmembrane region" description="Helical" evidence="8">
    <location>
        <begin position="217"/>
        <end position="237"/>
    </location>
</feature>
<evidence type="ECO:0000313" key="11">
    <source>
        <dbReference type="Proteomes" id="UP001345691"/>
    </source>
</evidence>
<comment type="similarity">
    <text evidence="2">Belongs to the major facilitator superfamily. Monocarboxylate porter (TC 2.A.1.13) family.</text>
</comment>
<keyword evidence="11" id="KW-1185">Reference proteome</keyword>
<evidence type="ECO:0000313" key="10">
    <source>
        <dbReference type="EMBL" id="KAK5063636.1"/>
    </source>
</evidence>
<comment type="caution">
    <text evidence="10">The sequence shown here is derived from an EMBL/GenBank/DDBJ whole genome shotgun (WGS) entry which is preliminary data.</text>
</comment>
<comment type="subcellular location">
    <subcellularLocation>
        <location evidence="1">Membrane</location>
        <topology evidence="1">Multi-pass membrane protein</topology>
    </subcellularLocation>
</comment>
<feature type="transmembrane region" description="Helical" evidence="8">
    <location>
        <begin position="160"/>
        <end position="179"/>
    </location>
</feature>
<dbReference type="InterPro" id="IPR011701">
    <property type="entry name" value="MFS"/>
</dbReference>
<organism evidence="10 11">
    <name type="scientific">Exophiala sideris</name>
    <dbReference type="NCBI Taxonomy" id="1016849"/>
    <lineage>
        <taxon>Eukaryota</taxon>
        <taxon>Fungi</taxon>
        <taxon>Dikarya</taxon>
        <taxon>Ascomycota</taxon>
        <taxon>Pezizomycotina</taxon>
        <taxon>Eurotiomycetes</taxon>
        <taxon>Chaetothyriomycetidae</taxon>
        <taxon>Chaetothyriales</taxon>
        <taxon>Herpotrichiellaceae</taxon>
        <taxon>Exophiala</taxon>
    </lineage>
</organism>
<feature type="transmembrane region" description="Helical" evidence="8">
    <location>
        <begin position="294"/>
        <end position="319"/>
    </location>
</feature>
<keyword evidence="4 8" id="KW-0812">Transmembrane</keyword>
<gene>
    <name evidence="10" type="ORF">LTR69_004342</name>
</gene>
<evidence type="ECO:0000256" key="4">
    <source>
        <dbReference type="ARBA" id="ARBA00022692"/>
    </source>
</evidence>
<keyword evidence="5 8" id="KW-1133">Transmembrane helix</keyword>
<accession>A0ABR0JGI9</accession>
<feature type="transmembrane region" description="Helical" evidence="8">
    <location>
        <begin position="448"/>
        <end position="469"/>
    </location>
</feature>
<dbReference type="PANTHER" id="PTHR11360:SF224">
    <property type="entry name" value="MAJOR FACILITATOR SUPERFAMILY (MFS) PROFILE DOMAIN-CONTAINING PROTEIN-RELATED"/>
    <property type="match status" value="1"/>
</dbReference>
<evidence type="ECO:0000256" key="6">
    <source>
        <dbReference type="ARBA" id="ARBA00023136"/>
    </source>
</evidence>
<feature type="domain" description="Major facilitator superfamily (MFS) profile" evidence="9">
    <location>
        <begin position="293"/>
        <end position="479"/>
    </location>
</feature>
<dbReference type="EMBL" id="JAVRRF010000007">
    <property type="protein sequence ID" value="KAK5063636.1"/>
    <property type="molecule type" value="Genomic_DNA"/>
</dbReference>
<evidence type="ECO:0000256" key="8">
    <source>
        <dbReference type="SAM" id="Phobius"/>
    </source>
</evidence>
<keyword evidence="6 8" id="KW-0472">Membrane</keyword>
<evidence type="ECO:0000256" key="1">
    <source>
        <dbReference type="ARBA" id="ARBA00004141"/>
    </source>
</evidence>
<feature type="transmembrane region" description="Helical" evidence="8">
    <location>
        <begin position="249"/>
        <end position="273"/>
    </location>
</feature>
<dbReference type="Pfam" id="PF07690">
    <property type="entry name" value="MFS_1"/>
    <property type="match status" value="1"/>
</dbReference>
<feature type="transmembrane region" description="Helical" evidence="8">
    <location>
        <begin position="421"/>
        <end position="442"/>
    </location>
</feature>
<evidence type="ECO:0000256" key="5">
    <source>
        <dbReference type="ARBA" id="ARBA00022989"/>
    </source>
</evidence>
<dbReference type="SUPFAM" id="SSF103473">
    <property type="entry name" value="MFS general substrate transporter"/>
    <property type="match status" value="1"/>
</dbReference>
<proteinExistence type="inferred from homology"/>
<feature type="transmembrane region" description="Helical" evidence="8">
    <location>
        <begin position="357"/>
        <end position="376"/>
    </location>
</feature>
<feature type="transmembrane region" description="Helical" evidence="8">
    <location>
        <begin position="185"/>
        <end position="205"/>
    </location>
</feature>
<feature type="compositionally biased region" description="Basic and acidic residues" evidence="7">
    <location>
        <begin position="28"/>
        <end position="37"/>
    </location>
</feature>
<dbReference type="CDD" id="cd17352">
    <property type="entry name" value="MFS_MCT_SLC16"/>
    <property type="match status" value="1"/>
</dbReference>
<feature type="compositionally biased region" description="Basic and acidic residues" evidence="7">
    <location>
        <begin position="44"/>
        <end position="63"/>
    </location>
</feature>
<evidence type="ECO:0000259" key="9">
    <source>
        <dbReference type="PROSITE" id="PS50850"/>
    </source>
</evidence>
<sequence length="479" mass="51477">MTLSPGEANHSRDATAANSPASSVMDPRMNKDVEKDAVNINQPDTHDTPSDHALSEPPEKPTDLSDNEVPIATPVNPMDPSQFPDGGLRAWTVVLGAFCSLAVSFGWINCIGVFQDYYETHQLKAYSSGEVAWIPSLESFMMFFGGLWVGRIYDNYGPRYLLLVGTFLHVFGLMMASISKTYYQFLLSQGLCSALGASMIFYPSMSAVTTWFFKKRALALGITAAGSSIGGVIFPIMVTRMIPEVGFGWTMRTCAFLILAFMIVANLTIVSRIPPKRTPVRPKDFVKPFGESRFSILAFGTFLTWLGLFIPFTFIILAADAHGVPNSLSKYLVPILNAASTFGRTIPPYLADRIGRFNVLLAMSFVSGVVTLALWVPGSGSAASVVFAIIFGFSSGGVASILPACIAQISPIHEIGIRTGAAFSVAAIATLIGSPIGGQIIVNSGYRSMQAFGGALIMAGSVVYFVLWIRLGGHKGKKV</sequence>
<feature type="transmembrane region" description="Helical" evidence="8">
    <location>
        <begin position="331"/>
        <end position="350"/>
    </location>
</feature>
<dbReference type="InterPro" id="IPR020846">
    <property type="entry name" value="MFS_dom"/>
</dbReference>
<evidence type="ECO:0000256" key="7">
    <source>
        <dbReference type="SAM" id="MobiDB-lite"/>
    </source>
</evidence>
<feature type="transmembrane region" description="Helical" evidence="8">
    <location>
        <begin position="382"/>
        <end position="409"/>
    </location>
</feature>
<feature type="region of interest" description="Disordered" evidence="7">
    <location>
        <begin position="1"/>
        <end position="73"/>
    </location>
</feature>
<name>A0ABR0JGI9_9EURO</name>
<dbReference type="Gene3D" id="1.20.1250.20">
    <property type="entry name" value="MFS general substrate transporter like domains"/>
    <property type="match status" value="1"/>
</dbReference>
<dbReference type="PANTHER" id="PTHR11360">
    <property type="entry name" value="MONOCARBOXYLATE TRANSPORTER"/>
    <property type="match status" value="1"/>
</dbReference>
<dbReference type="PROSITE" id="PS50850">
    <property type="entry name" value="MFS"/>
    <property type="match status" value="1"/>
</dbReference>
<protein>
    <recommendedName>
        <fullName evidence="9">Major facilitator superfamily (MFS) profile domain-containing protein</fullName>
    </recommendedName>
</protein>
<dbReference type="Proteomes" id="UP001345691">
    <property type="component" value="Unassembled WGS sequence"/>
</dbReference>
<reference evidence="10 11" key="1">
    <citation type="submission" date="2023-08" db="EMBL/GenBank/DDBJ databases">
        <title>Black Yeasts Isolated from many extreme environments.</title>
        <authorList>
            <person name="Coleine C."/>
            <person name="Stajich J.E."/>
            <person name="Selbmann L."/>
        </authorList>
    </citation>
    <scope>NUCLEOTIDE SEQUENCE [LARGE SCALE GENOMIC DNA]</scope>
    <source>
        <strain evidence="10 11">CCFEE 6328</strain>
    </source>
</reference>
<keyword evidence="3" id="KW-0813">Transport</keyword>